<keyword evidence="7 8" id="KW-0472">Membrane</keyword>
<evidence type="ECO:0000256" key="4">
    <source>
        <dbReference type="ARBA" id="ARBA00022475"/>
    </source>
</evidence>
<accession>A0A1V4DEM3</accession>
<dbReference type="Proteomes" id="UP000189970">
    <property type="component" value="Unassembled WGS sequence"/>
</dbReference>
<keyword evidence="5 8" id="KW-0812">Transmembrane</keyword>
<dbReference type="GO" id="GO:0005886">
    <property type="term" value="C:plasma membrane"/>
    <property type="evidence" value="ECO:0007669"/>
    <property type="project" value="UniProtKB-SubCell"/>
</dbReference>
<evidence type="ECO:0000256" key="1">
    <source>
        <dbReference type="ARBA" id="ARBA00004651"/>
    </source>
</evidence>
<gene>
    <name evidence="9" type="ORF">BW731_00360</name>
</gene>
<evidence type="ECO:0000313" key="10">
    <source>
        <dbReference type="Proteomes" id="UP000189970"/>
    </source>
</evidence>
<dbReference type="InterPro" id="IPR038770">
    <property type="entry name" value="Na+/solute_symporter_sf"/>
</dbReference>
<evidence type="ECO:0000256" key="5">
    <source>
        <dbReference type="ARBA" id="ARBA00022692"/>
    </source>
</evidence>
<feature type="transmembrane region" description="Helical" evidence="8">
    <location>
        <begin position="64"/>
        <end position="85"/>
    </location>
</feature>
<evidence type="ECO:0000256" key="3">
    <source>
        <dbReference type="ARBA" id="ARBA00022448"/>
    </source>
</evidence>
<comment type="similarity">
    <text evidence="2">Belongs to the auxin efflux carrier (TC 2.A.69) family.</text>
</comment>
<protein>
    <submittedName>
        <fullName evidence="9">Transporter</fullName>
    </submittedName>
</protein>
<dbReference type="AlphaFoldDB" id="A0A1V4DEM3"/>
<feature type="transmembrane region" description="Helical" evidence="8">
    <location>
        <begin position="294"/>
        <end position="312"/>
    </location>
</feature>
<keyword evidence="3" id="KW-0813">Transport</keyword>
<feature type="transmembrane region" description="Helical" evidence="8">
    <location>
        <begin position="169"/>
        <end position="186"/>
    </location>
</feature>
<dbReference type="GO" id="GO:0055085">
    <property type="term" value="P:transmembrane transport"/>
    <property type="evidence" value="ECO:0007669"/>
    <property type="project" value="InterPro"/>
</dbReference>
<evidence type="ECO:0000256" key="2">
    <source>
        <dbReference type="ARBA" id="ARBA00010145"/>
    </source>
</evidence>
<proteinExistence type="inferred from homology"/>
<dbReference type="RefSeq" id="WP_079344726.1">
    <property type="nucleotide sequence ID" value="NZ_MVAB01000001.1"/>
</dbReference>
<evidence type="ECO:0000256" key="7">
    <source>
        <dbReference type="ARBA" id="ARBA00023136"/>
    </source>
</evidence>
<keyword evidence="4" id="KW-1003">Cell membrane</keyword>
<evidence type="ECO:0000256" key="8">
    <source>
        <dbReference type="SAM" id="Phobius"/>
    </source>
</evidence>
<evidence type="ECO:0000313" key="9">
    <source>
        <dbReference type="EMBL" id="OPF86756.1"/>
    </source>
</evidence>
<sequence>MIAAYLNILVVFAIIFLGYMLTKKKWFDNHVADVFSKLVLNVTLPLSMFLNMTQQFTRDEFLELFAGLAIPFFSIMITFVISIVYSTITKVPDTRKGAFRTMFTAANTIFMGLPVNMAVFGEKAIPYALLYYICNTLFFFTIGIMMIGQDNLENRLNQSAFSFEKLLKQLLSPAILGFFVGVLWMLTDIAVPKPMIDFSSYLGGMTTGLSLFVIGIIVYQTGFKNIKMDKDVAGVILGRYIISPLIVYGLSFIISVPSLMLKVFILQSAMPVQTSMPIIAKGYGADETFVTTSLTYSLICYIVFIFVILTLFF</sequence>
<name>A0A1V4DEM3_9ENTE</name>
<feature type="transmembrane region" description="Helical" evidence="8">
    <location>
        <begin position="97"/>
        <end position="117"/>
    </location>
</feature>
<reference evidence="9 10" key="1">
    <citation type="submission" date="2017-02" db="EMBL/GenBank/DDBJ databases">
        <title>Vagococcus cremeus sp. nov., isolated from the small intestine of a marten, Martes flavigula.</title>
        <authorList>
            <person name="Tak E.J."/>
            <person name="Bae J.-W."/>
        </authorList>
    </citation>
    <scope>NUCLEOTIDE SEQUENCE [LARGE SCALE GENOMIC DNA]</scope>
    <source>
        <strain evidence="9 10">D7T301</strain>
    </source>
</reference>
<dbReference type="PANTHER" id="PTHR36838">
    <property type="entry name" value="AUXIN EFFLUX CARRIER FAMILY PROTEIN"/>
    <property type="match status" value="1"/>
</dbReference>
<evidence type="ECO:0000256" key="6">
    <source>
        <dbReference type="ARBA" id="ARBA00022989"/>
    </source>
</evidence>
<feature type="transmembrane region" description="Helical" evidence="8">
    <location>
        <begin position="198"/>
        <end position="219"/>
    </location>
</feature>
<dbReference type="EMBL" id="MVAB01000001">
    <property type="protein sequence ID" value="OPF86756.1"/>
    <property type="molecule type" value="Genomic_DNA"/>
</dbReference>
<comment type="subcellular location">
    <subcellularLocation>
        <location evidence="1">Cell membrane</location>
        <topology evidence="1">Multi-pass membrane protein</topology>
    </subcellularLocation>
</comment>
<dbReference type="PANTHER" id="PTHR36838:SF1">
    <property type="entry name" value="SLR1864 PROTEIN"/>
    <property type="match status" value="1"/>
</dbReference>
<keyword evidence="6 8" id="KW-1133">Transmembrane helix</keyword>
<dbReference type="InterPro" id="IPR004776">
    <property type="entry name" value="Mem_transp_PIN-like"/>
</dbReference>
<organism evidence="9 10">
    <name type="scientific">Vagococcus martis</name>
    <dbReference type="NCBI Taxonomy" id="1768210"/>
    <lineage>
        <taxon>Bacteria</taxon>
        <taxon>Bacillati</taxon>
        <taxon>Bacillota</taxon>
        <taxon>Bacilli</taxon>
        <taxon>Lactobacillales</taxon>
        <taxon>Enterococcaceae</taxon>
        <taxon>Vagococcus</taxon>
    </lineage>
</organism>
<feature type="transmembrane region" description="Helical" evidence="8">
    <location>
        <begin position="240"/>
        <end position="265"/>
    </location>
</feature>
<feature type="transmembrane region" description="Helical" evidence="8">
    <location>
        <begin position="6"/>
        <end position="22"/>
    </location>
</feature>
<dbReference type="Gene3D" id="1.20.1530.20">
    <property type="match status" value="1"/>
</dbReference>
<feature type="transmembrane region" description="Helical" evidence="8">
    <location>
        <begin position="129"/>
        <end position="148"/>
    </location>
</feature>
<dbReference type="Pfam" id="PF03547">
    <property type="entry name" value="Mem_trans"/>
    <property type="match status" value="1"/>
</dbReference>
<keyword evidence="10" id="KW-1185">Reference proteome</keyword>
<comment type="caution">
    <text evidence="9">The sequence shown here is derived from an EMBL/GenBank/DDBJ whole genome shotgun (WGS) entry which is preliminary data.</text>
</comment>